<reference evidence="2" key="1">
    <citation type="submission" date="2020-11" db="EMBL/GenBank/DDBJ databases">
        <authorList>
            <person name="Tran Van P."/>
        </authorList>
    </citation>
    <scope>NUCLEOTIDE SEQUENCE</scope>
</reference>
<sequence length="536" mass="60028">MTISHGPQTNHFLCGGKKKLLQSSTSVSSFIFPAQAVWKRITQIVFACHSMANPGLYWHHNSRALTVDINVNCVIHESPPTATNTLVCTHCNDLRNNTDEHACPHSDISIVPYSIVTTNSSVAHGFRFCLMLKASTPNLIRTLCTHLTALHSINSGDSDDNDVDVPPRQPEPQPRVSARVLLGRRTKKMIKNNVPPFKWSLDPPPTSRVGSHNLVTKLPGIIGDARINKPQTPIDAWRLFIDKQMIQCILEENFDLLMTSNKTHQKDGGATFVHATGTRNMVPHAPNASEECVRIIAPKRSSVMTALIDRESETEKRDREDFSLFASRLSECYFLVMENTSDPSDETIVLKQLPVKHRTNAAWLVASVSMVTNATRRLHRSSPRLFGQIYTWSQRESPCGVSYHLIFITASTNRSGQSSMALCCKTNAVRQELFTSGKSTKLKQNLLLLQDSLLQHINRSIYQIKLQHKKDMQNSRSKNHTDSAQETSVDVLTLARKDIIFKPDNSSVNDKSSNFLAHTVSQHKESGIYHKGIIKL</sequence>
<dbReference type="EMBL" id="OA568097">
    <property type="protein sequence ID" value="CAD7201156.1"/>
    <property type="molecule type" value="Genomic_DNA"/>
</dbReference>
<gene>
    <name evidence="2" type="ORF">TDIB3V08_LOCUS7359</name>
</gene>
<name>A0A7R8ZCB8_TIMDO</name>
<dbReference type="AlphaFoldDB" id="A0A7R8ZCB8"/>
<protein>
    <submittedName>
        <fullName evidence="2">Uncharacterized protein</fullName>
    </submittedName>
</protein>
<accession>A0A7R8ZCB8</accession>
<proteinExistence type="predicted"/>
<feature type="region of interest" description="Disordered" evidence="1">
    <location>
        <begin position="155"/>
        <end position="174"/>
    </location>
</feature>
<evidence type="ECO:0000256" key="1">
    <source>
        <dbReference type="SAM" id="MobiDB-lite"/>
    </source>
</evidence>
<evidence type="ECO:0000313" key="2">
    <source>
        <dbReference type="EMBL" id="CAD7201156.1"/>
    </source>
</evidence>
<organism evidence="2">
    <name type="scientific">Timema douglasi</name>
    <name type="common">Walking stick</name>
    <dbReference type="NCBI Taxonomy" id="61478"/>
    <lineage>
        <taxon>Eukaryota</taxon>
        <taxon>Metazoa</taxon>
        <taxon>Ecdysozoa</taxon>
        <taxon>Arthropoda</taxon>
        <taxon>Hexapoda</taxon>
        <taxon>Insecta</taxon>
        <taxon>Pterygota</taxon>
        <taxon>Neoptera</taxon>
        <taxon>Polyneoptera</taxon>
        <taxon>Phasmatodea</taxon>
        <taxon>Timematodea</taxon>
        <taxon>Timematoidea</taxon>
        <taxon>Timematidae</taxon>
        <taxon>Timema</taxon>
    </lineage>
</organism>